<keyword evidence="7" id="KW-1185">Reference proteome</keyword>
<dbReference type="Gene3D" id="3.40.50.1480">
    <property type="entry name" value="Adenosylhomocysteinase-like"/>
    <property type="match status" value="1"/>
</dbReference>
<dbReference type="NCBIfam" id="NF004005">
    <property type="entry name" value="PRK05476.2-3"/>
    <property type="match status" value="1"/>
</dbReference>
<dbReference type="Pfam" id="PF00670">
    <property type="entry name" value="AdoHcyase_NAD"/>
    <property type="match status" value="1"/>
</dbReference>
<dbReference type="PROSITE" id="PS00738">
    <property type="entry name" value="ADOHCYASE_1"/>
    <property type="match status" value="1"/>
</dbReference>
<evidence type="ECO:0000313" key="7">
    <source>
        <dbReference type="Proteomes" id="UP000186400"/>
    </source>
</evidence>
<dbReference type="SUPFAM" id="SSF52283">
    <property type="entry name" value="Formate/glycerate dehydrogenase catalytic domain-like"/>
    <property type="match status" value="1"/>
</dbReference>
<dbReference type="STRING" id="159291.SAMN05920897_10735"/>
<dbReference type="Pfam" id="PF05221">
    <property type="entry name" value="AdoHcyase"/>
    <property type="match status" value="2"/>
</dbReference>
<dbReference type="RefSeq" id="WP_234969040.1">
    <property type="nucleotide sequence ID" value="NZ_FTMS01000007.1"/>
</dbReference>
<evidence type="ECO:0000256" key="1">
    <source>
        <dbReference type="ARBA" id="ARBA00007122"/>
    </source>
</evidence>
<dbReference type="InterPro" id="IPR000043">
    <property type="entry name" value="Adenosylhomocysteinase-like"/>
</dbReference>
<protein>
    <submittedName>
        <fullName evidence="6">Adenosylhomocysteinase</fullName>
    </submittedName>
</protein>
<dbReference type="SMART" id="SM00996">
    <property type="entry name" value="AdoHcyase"/>
    <property type="match status" value="1"/>
</dbReference>
<dbReference type="InterPro" id="IPR042172">
    <property type="entry name" value="Adenosylhomocyst_ase-like_sf"/>
</dbReference>
<dbReference type="EMBL" id="FTMS01000007">
    <property type="protein sequence ID" value="SIQ32947.1"/>
    <property type="molecule type" value="Genomic_DNA"/>
</dbReference>
<feature type="binding site" evidence="4">
    <location>
        <begin position="228"/>
        <end position="233"/>
    </location>
    <ligand>
        <name>NAD(+)</name>
        <dbReference type="ChEBI" id="CHEBI:57540"/>
    </ligand>
</feature>
<feature type="binding site" evidence="4">
    <location>
        <position position="249"/>
    </location>
    <ligand>
        <name>NAD(+)</name>
        <dbReference type="ChEBI" id="CHEBI:57540"/>
    </ligand>
</feature>
<dbReference type="GO" id="GO:0005829">
    <property type="term" value="C:cytosol"/>
    <property type="evidence" value="ECO:0007669"/>
    <property type="project" value="TreeGrafter"/>
</dbReference>
<feature type="binding site" evidence="4">
    <location>
        <position position="359"/>
    </location>
    <ligand>
        <name>NAD(+)</name>
        <dbReference type="ChEBI" id="CHEBI:57540"/>
    </ligand>
</feature>
<dbReference type="InterPro" id="IPR036291">
    <property type="entry name" value="NAD(P)-bd_dom_sf"/>
</dbReference>
<keyword evidence="2" id="KW-0554">One-carbon metabolism</keyword>
<dbReference type="GO" id="GO:0033353">
    <property type="term" value="P:S-adenosylmethionine cycle"/>
    <property type="evidence" value="ECO:0007669"/>
    <property type="project" value="TreeGrafter"/>
</dbReference>
<dbReference type="InterPro" id="IPR020082">
    <property type="entry name" value="S-Ado-L-homoCys_hydrolase_CS"/>
</dbReference>
<dbReference type="PANTHER" id="PTHR23420:SF0">
    <property type="entry name" value="ADENOSYLHOMOCYSTEINASE"/>
    <property type="match status" value="1"/>
</dbReference>
<name>A0A1N6RVV7_9SPIO</name>
<evidence type="ECO:0000259" key="5">
    <source>
        <dbReference type="SMART" id="SM00997"/>
    </source>
</evidence>
<dbReference type="AlphaFoldDB" id="A0A1N6RVV7"/>
<dbReference type="SMART" id="SM00997">
    <property type="entry name" value="AdoHcyase_NAD"/>
    <property type="match status" value="1"/>
</dbReference>
<evidence type="ECO:0000256" key="4">
    <source>
        <dbReference type="PIRSR" id="PIRSR001109-2"/>
    </source>
</evidence>
<evidence type="ECO:0000256" key="2">
    <source>
        <dbReference type="ARBA" id="ARBA00022563"/>
    </source>
</evidence>
<accession>A0A1N6RVV7</accession>
<evidence type="ECO:0000256" key="3">
    <source>
        <dbReference type="ARBA" id="ARBA00023027"/>
    </source>
</evidence>
<reference evidence="6 7" key="1">
    <citation type="submission" date="2017-01" db="EMBL/GenBank/DDBJ databases">
        <authorList>
            <person name="Mah S.A."/>
            <person name="Swanson W.J."/>
            <person name="Moy G.W."/>
            <person name="Vacquier V.D."/>
        </authorList>
    </citation>
    <scope>NUCLEOTIDE SEQUENCE [LARGE SCALE GENOMIC DNA]</scope>
    <source>
        <strain evidence="6 7">ASpG1</strain>
    </source>
</reference>
<dbReference type="CDD" id="cd00401">
    <property type="entry name" value="SAHH"/>
    <property type="match status" value="1"/>
</dbReference>
<dbReference type="GO" id="GO:0006730">
    <property type="term" value="P:one-carbon metabolic process"/>
    <property type="evidence" value="ECO:0007669"/>
    <property type="project" value="UniProtKB-KW"/>
</dbReference>
<feature type="binding site" evidence="4">
    <location>
        <begin position="312"/>
        <end position="314"/>
    </location>
    <ligand>
        <name>NAD(+)</name>
        <dbReference type="ChEBI" id="CHEBI:57540"/>
    </ligand>
</feature>
<dbReference type="InterPro" id="IPR015878">
    <property type="entry name" value="Ado_hCys_hydrolase_NAD-bd"/>
</dbReference>
<comment type="similarity">
    <text evidence="1">Belongs to the adenosylhomocysteinase family.</text>
</comment>
<organism evidence="6 7">
    <name type="scientific">Alkalispirochaeta americana</name>
    <dbReference type="NCBI Taxonomy" id="159291"/>
    <lineage>
        <taxon>Bacteria</taxon>
        <taxon>Pseudomonadati</taxon>
        <taxon>Spirochaetota</taxon>
        <taxon>Spirochaetia</taxon>
        <taxon>Spirochaetales</taxon>
        <taxon>Spirochaetaceae</taxon>
        <taxon>Alkalispirochaeta</taxon>
    </lineage>
</organism>
<keyword evidence="3 4" id="KW-0520">NAD</keyword>
<feature type="domain" description="S-adenosyl-L-homocysteine hydrolase NAD binding" evidence="5">
    <location>
        <begin position="197"/>
        <end position="365"/>
    </location>
</feature>
<dbReference type="Gene3D" id="3.40.50.720">
    <property type="entry name" value="NAD(P)-binding Rossmann-like Domain"/>
    <property type="match status" value="1"/>
</dbReference>
<dbReference type="SUPFAM" id="SSF51735">
    <property type="entry name" value="NAD(P)-binding Rossmann-fold domains"/>
    <property type="match status" value="1"/>
</dbReference>
<sequence>MNTERSPGTRRSMPDDILRNPALAAEGHRKIEWVRRNMPVLRSLEERFSREQPFAGIRAAVSVHLEAKTAYLALVMAAGGAQVSVTGSNPLSTKDDVVAALQELGLHVYAWHGATPQEFEEHQLTALRIAPHVVIDDGGDLVHHLHEGAREFSRDTLGGCEETTAGVLRNRARSVAGKLRFPVIAVNNAQMKHLFDNRYGTGHSTMDALMRTTNRVLTGATLVVAGYGWCGRGIASCAAGLGARVIVCEVDEVKALEAVMDGYRVMPLGPLEEGGACAAREGDFFVTATGVCDVITPREVACMKDGAVLANAGHFYDEIDLEGLAAMAGEVQEVRENLTGYRLEDGRWINLIAQGKIVNIAAADGHPAEIMDTSFAVQALSAEYVVLSARGGTPLPPEVIPVPAAIDQGVARLLLAARGIRHDTLTAAQQAYLDDFNK</sequence>
<evidence type="ECO:0000313" key="6">
    <source>
        <dbReference type="EMBL" id="SIQ32947.1"/>
    </source>
</evidence>
<dbReference type="GO" id="GO:0004013">
    <property type="term" value="F:adenosylhomocysteinase activity"/>
    <property type="evidence" value="ECO:0007669"/>
    <property type="project" value="TreeGrafter"/>
</dbReference>
<proteinExistence type="inferred from homology"/>
<dbReference type="PANTHER" id="PTHR23420">
    <property type="entry name" value="ADENOSYLHOMOCYSTEINASE"/>
    <property type="match status" value="1"/>
</dbReference>
<dbReference type="PIRSF" id="PIRSF001109">
    <property type="entry name" value="Ad_hcy_hydrolase"/>
    <property type="match status" value="1"/>
</dbReference>
<dbReference type="Proteomes" id="UP000186400">
    <property type="component" value="Unassembled WGS sequence"/>
</dbReference>
<comment type="cofactor">
    <cofactor evidence="4">
        <name>NAD(+)</name>
        <dbReference type="ChEBI" id="CHEBI:57540"/>
    </cofactor>
    <text evidence="4">Binds 1 NAD(+) per subunit.</text>
</comment>
<gene>
    <name evidence="6" type="ORF">SAMN05920897_10735</name>
</gene>
<feature type="binding site" evidence="4">
    <location>
        <position position="366"/>
    </location>
    <ligand>
        <name>NAD(+)</name>
        <dbReference type="ChEBI" id="CHEBI:57540"/>
    </ligand>
</feature>